<proteinExistence type="predicted"/>
<protein>
    <submittedName>
        <fullName evidence="2">Uncharacterized protein</fullName>
    </submittedName>
</protein>
<organism evidence="2 3">
    <name type="scientific">Cotesia glomerata</name>
    <name type="common">Lepidopteran parasitic wasp</name>
    <name type="synonym">Apanteles glomeratus</name>
    <dbReference type="NCBI Taxonomy" id="32391"/>
    <lineage>
        <taxon>Eukaryota</taxon>
        <taxon>Metazoa</taxon>
        <taxon>Ecdysozoa</taxon>
        <taxon>Arthropoda</taxon>
        <taxon>Hexapoda</taxon>
        <taxon>Insecta</taxon>
        <taxon>Pterygota</taxon>
        <taxon>Neoptera</taxon>
        <taxon>Endopterygota</taxon>
        <taxon>Hymenoptera</taxon>
        <taxon>Apocrita</taxon>
        <taxon>Ichneumonoidea</taxon>
        <taxon>Braconidae</taxon>
        <taxon>Microgastrinae</taxon>
        <taxon>Cotesia</taxon>
    </lineage>
</organism>
<comment type="caution">
    <text evidence="2">The sequence shown here is derived from an EMBL/GenBank/DDBJ whole genome shotgun (WGS) entry which is preliminary data.</text>
</comment>
<accession>A0AAV7I5M7</accession>
<evidence type="ECO:0000313" key="2">
    <source>
        <dbReference type="EMBL" id="KAH0546112.1"/>
    </source>
</evidence>
<name>A0AAV7I5M7_COTGL</name>
<dbReference type="AlphaFoldDB" id="A0AAV7I5M7"/>
<dbReference type="EMBL" id="JAHXZJ010002237">
    <property type="protein sequence ID" value="KAH0546112.1"/>
    <property type="molecule type" value="Genomic_DNA"/>
</dbReference>
<sequence length="75" mass="8664">MLLCAYVSLPAHAKQRIYAAEQMMAMIINEALRRKQGIIYRRAHKQREKASWLRQSRNGSGRQPPLKSVSTVVRN</sequence>
<evidence type="ECO:0000256" key="1">
    <source>
        <dbReference type="SAM" id="MobiDB-lite"/>
    </source>
</evidence>
<evidence type="ECO:0000313" key="3">
    <source>
        <dbReference type="Proteomes" id="UP000826195"/>
    </source>
</evidence>
<keyword evidence="3" id="KW-1185">Reference proteome</keyword>
<reference evidence="2 3" key="1">
    <citation type="journal article" date="2021" name="J. Hered.">
        <title>A chromosome-level genome assembly of the parasitoid wasp, Cotesia glomerata (Hymenoptera: Braconidae).</title>
        <authorList>
            <person name="Pinto B.J."/>
            <person name="Weis J.J."/>
            <person name="Gamble T."/>
            <person name="Ode P.J."/>
            <person name="Paul R."/>
            <person name="Zaspel J.M."/>
        </authorList>
    </citation>
    <scope>NUCLEOTIDE SEQUENCE [LARGE SCALE GENOMIC DNA]</scope>
    <source>
        <strain evidence="2">CgM1</strain>
    </source>
</reference>
<feature type="region of interest" description="Disordered" evidence="1">
    <location>
        <begin position="49"/>
        <end position="75"/>
    </location>
</feature>
<gene>
    <name evidence="2" type="ORF">KQX54_006654</name>
</gene>
<dbReference type="Proteomes" id="UP000826195">
    <property type="component" value="Unassembled WGS sequence"/>
</dbReference>